<evidence type="ECO:0000313" key="2">
    <source>
        <dbReference type="Proteomes" id="UP000067625"/>
    </source>
</evidence>
<evidence type="ECO:0008006" key="3">
    <source>
        <dbReference type="Google" id="ProtNLM"/>
    </source>
</evidence>
<dbReference type="PATRIC" id="fig|1441095.3.peg.1591"/>
<reference evidence="2" key="1">
    <citation type="submission" date="2015-08" db="EMBL/GenBank/DDBJ databases">
        <title>Genome sequencing project for genomic taxonomy and phylogenomics of Bacillus-like bacteria.</title>
        <authorList>
            <person name="Liu B."/>
            <person name="Wang J."/>
            <person name="Zhu Y."/>
            <person name="Liu G."/>
            <person name="Chen Q."/>
            <person name="Chen Z."/>
            <person name="Lan J."/>
            <person name="Che J."/>
            <person name="Ge C."/>
            <person name="Shi H."/>
            <person name="Pan Z."/>
            <person name="Liu X."/>
        </authorList>
    </citation>
    <scope>NUCLEOTIDE SEQUENCE [LARGE SCALE GENOMIC DNA]</scope>
    <source>
        <strain evidence="2">FJAT-4402</strain>
    </source>
</reference>
<dbReference type="Proteomes" id="UP000067625">
    <property type="component" value="Chromosome"/>
</dbReference>
<proteinExistence type="predicted"/>
<keyword evidence="2" id="KW-1185">Reference proteome</keyword>
<organism evidence="1 2">
    <name type="scientific">Bacillus gobiensis</name>
    <dbReference type="NCBI Taxonomy" id="1441095"/>
    <lineage>
        <taxon>Bacteria</taxon>
        <taxon>Bacillati</taxon>
        <taxon>Bacillota</taxon>
        <taxon>Bacilli</taxon>
        <taxon>Bacillales</taxon>
        <taxon>Bacillaceae</taxon>
        <taxon>Bacillus</taxon>
    </lineage>
</organism>
<dbReference type="STRING" id="1441095.AM592_07205"/>
<gene>
    <name evidence="1" type="ORF">AM592_07205</name>
</gene>
<sequence>MDRARIMKNDKVKTCSILVNGSRIDYIRSSMDNYHFIKMNMSPYIMAPGRVSIDRTPVEQLPFSQFKKHAEETYLKKGVTVIITVVKLSHERELKQKVGKRRKTYFNSPIDYYIAVQIPLSALTPSFVRACKKLNVSCIFLEHLDQYDWNNVPWGWISDAFSDTSIPLVPCFPESLSFIKLFMLKARWRKSLSSARITFLDEPLKEELTLAHEQLFKLGICPAKGEIRVGGDVDYNLFYVNESRILAGDGYRLYDRDTPIISVHKGKLQKAGEGVFFKPGFGEECYTGKAVKFHNKSAFV</sequence>
<accession>A0A0M4FTD5</accession>
<dbReference type="AlphaFoldDB" id="A0A0M4FTD5"/>
<reference evidence="1 2" key="2">
    <citation type="journal article" date="2016" name="Int. J. Syst. Evol. Microbiol.">
        <title>Bacillus gobiensis sp. nov., isolated from a soil sample.</title>
        <authorList>
            <person name="Liu B."/>
            <person name="Liu G.H."/>
            <person name="Cetin S."/>
            <person name="Schumann P."/>
            <person name="Pan Z.Z."/>
            <person name="Chen Q.Q."/>
        </authorList>
    </citation>
    <scope>NUCLEOTIDE SEQUENCE [LARGE SCALE GENOMIC DNA]</scope>
    <source>
        <strain evidence="1 2">FJAT-4402</strain>
    </source>
</reference>
<name>A0A0M4FTD5_9BACI</name>
<protein>
    <recommendedName>
        <fullName evidence="3">Amidohydrolase-related domain-containing protein</fullName>
    </recommendedName>
</protein>
<evidence type="ECO:0000313" key="1">
    <source>
        <dbReference type="EMBL" id="ALC81405.1"/>
    </source>
</evidence>
<dbReference type="EMBL" id="CP012600">
    <property type="protein sequence ID" value="ALC81405.1"/>
    <property type="molecule type" value="Genomic_DNA"/>
</dbReference>